<protein>
    <submittedName>
        <fullName evidence="2">Uncharacterized protein</fullName>
    </submittedName>
</protein>
<evidence type="ECO:0000313" key="2">
    <source>
        <dbReference type="EMBL" id="KAF6754810.1"/>
    </source>
</evidence>
<feature type="region of interest" description="Disordered" evidence="1">
    <location>
        <begin position="441"/>
        <end position="461"/>
    </location>
</feature>
<evidence type="ECO:0000313" key="3">
    <source>
        <dbReference type="Proteomes" id="UP000521943"/>
    </source>
</evidence>
<organism evidence="2 3">
    <name type="scientific">Ephemerocybe angulata</name>
    <dbReference type="NCBI Taxonomy" id="980116"/>
    <lineage>
        <taxon>Eukaryota</taxon>
        <taxon>Fungi</taxon>
        <taxon>Dikarya</taxon>
        <taxon>Basidiomycota</taxon>
        <taxon>Agaricomycotina</taxon>
        <taxon>Agaricomycetes</taxon>
        <taxon>Agaricomycetidae</taxon>
        <taxon>Agaricales</taxon>
        <taxon>Agaricineae</taxon>
        <taxon>Psathyrellaceae</taxon>
        <taxon>Ephemerocybe</taxon>
    </lineage>
</organism>
<comment type="caution">
    <text evidence="2">The sequence shown here is derived from an EMBL/GenBank/DDBJ whole genome shotgun (WGS) entry which is preliminary data.</text>
</comment>
<gene>
    <name evidence="2" type="ORF">DFP72DRAFT_1045923</name>
</gene>
<feature type="region of interest" description="Disordered" evidence="1">
    <location>
        <begin position="254"/>
        <end position="330"/>
    </location>
</feature>
<sequence length="568" mass="61817">MSGFLTNIHWPMESQSLYGIGTMHQADFIYPYSIPNYEGIGGAWNGFCDSASAFSHPDNVDNACGGPVISSYSSLEHVFEPRSSSYRPMHQLSSRNFSHGHLTSKVGNRGNRSQTTPVAAATTHWGGGVVLPQVTDPFHGPQWPFSPGSLPQAEYAPSRPSSQREEHIQHDYVAILPAATPAFPGRSWGLHEAPANQLYAGVIGGVSRYQLLERVFEPMRSSPHPMLQSTPSNLSHAYHISHPVYRTEGSQTFPAAAVQPGPDGGPPSQKAGAPYVPWQPMPGSSSSSHAYHTREPGYRVSASQTFPEEAVQRNPDGGPPHPPQRTDAPGMPWQPMSGFLQQPQHHLCLPLHKTQAQIEPDFGGLTHDTAALLQGSQCLVPEAPTSQLYAGDFWGVSGDIRCRQIVNGGSVSHYPPKVSQQRTPGAGVAVSTVTSPSCAFRSRKRKATDEGPSPGVETTSEHIPCRALDKDDPLMQRYLGSTFDSVETATTAFFEANRFSCPVTDTCPFVAGTDGNIWVHLTSEHREVSGKYKRRKDFQCPLGCAEEFNVGLRQREMQGIPLRVPLLL</sequence>
<accession>A0A8H6HXJ7</accession>
<dbReference type="EMBL" id="JACGCI010000033">
    <property type="protein sequence ID" value="KAF6754810.1"/>
    <property type="molecule type" value="Genomic_DNA"/>
</dbReference>
<name>A0A8H6HXJ7_9AGAR</name>
<keyword evidence="3" id="KW-1185">Reference proteome</keyword>
<evidence type="ECO:0000256" key="1">
    <source>
        <dbReference type="SAM" id="MobiDB-lite"/>
    </source>
</evidence>
<dbReference type="Proteomes" id="UP000521943">
    <property type="component" value="Unassembled WGS sequence"/>
</dbReference>
<dbReference type="AlphaFoldDB" id="A0A8H6HXJ7"/>
<proteinExistence type="predicted"/>
<reference evidence="2 3" key="1">
    <citation type="submission" date="2020-07" db="EMBL/GenBank/DDBJ databases">
        <title>Comparative genomics of pyrophilous fungi reveals a link between fire events and developmental genes.</title>
        <authorList>
            <consortium name="DOE Joint Genome Institute"/>
            <person name="Steindorff A.S."/>
            <person name="Carver A."/>
            <person name="Calhoun S."/>
            <person name="Stillman K."/>
            <person name="Liu H."/>
            <person name="Lipzen A."/>
            <person name="Pangilinan J."/>
            <person name="Labutti K."/>
            <person name="Bruns T.D."/>
            <person name="Grigoriev I.V."/>
        </authorList>
    </citation>
    <scope>NUCLEOTIDE SEQUENCE [LARGE SCALE GENOMIC DNA]</scope>
    <source>
        <strain evidence="2 3">CBS 144469</strain>
    </source>
</reference>